<keyword evidence="5 6" id="KW-0009">Actin-binding</keyword>
<dbReference type="Pfam" id="PF00063">
    <property type="entry name" value="Myosin_head"/>
    <property type="match status" value="1"/>
</dbReference>
<accession>A0A485LH02</accession>
<dbReference type="GO" id="GO:0051015">
    <property type="term" value="F:actin filament binding"/>
    <property type="evidence" value="ECO:0007669"/>
    <property type="project" value="TreeGrafter"/>
</dbReference>
<evidence type="ECO:0000256" key="2">
    <source>
        <dbReference type="ARBA" id="ARBA00022840"/>
    </source>
</evidence>
<evidence type="ECO:0000313" key="11">
    <source>
        <dbReference type="EMBL" id="VFT97925.1"/>
    </source>
</evidence>
<dbReference type="PANTHER" id="PTHR13140:SF845">
    <property type="entry name" value="MYOSIN-LIKE PROTEIN"/>
    <property type="match status" value="1"/>
</dbReference>
<dbReference type="InterPro" id="IPR036961">
    <property type="entry name" value="Kinesin_motor_dom_sf"/>
</dbReference>
<dbReference type="InterPro" id="IPR027417">
    <property type="entry name" value="P-loop_NTPase"/>
</dbReference>
<comment type="similarity">
    <text evidence="6">Belongs to the TRAFAC class myosin-kinesin ATPase superfamily. Myosin family.</text>
</comment>
<keyword evidence="1 6" id="KW-0547">Nucleotide-binding</keyword>
<dbReference type="InterPro" id="IPR036034">
    <property type="entry name" value="PDZ_sf"/>
</dbReference>
<dbReference type="PROSITE" id="PS51456">
    <property type="entry name" value="MYOSIN_MOTOR"/>
    <property type="match status" value="1"/>
</dbReference>
<dbReference type="Gene3D" id="2.30.42.10">
    <property type="match status" value="1"/>
</dbReference>
<feature type="binding site" evidence="6">
    <location>
        <begin position="165"/>
        <end position="172"/>
    </location>
    <ligand>
        <name>ATP</name>
        <dbReference type="ChEBI" id="CHEBI:30616"/>
    </ligand>
</feature>
<sequence length="1245" mass="139539">MIEAGAEVWVLHAARWNAAVIESVTRQNIAQCRLLQAGTPPVVLELDQAARKDVHLCNPSEQRRDGVDDLTTLVHLHEPAILNALRVRYKRNRIYTRAGSILVAVNPFQDLPIYDDVTQKRYIQAGSDRTDTGEHPLPPHVFSVADRAFREMTARRQNQSILVSGESGAGKTETAKLIMTYLAAVSASTRRHRQDNDVRDRILDSNPILEAFGNAMTTRNSNSSRFGKFIRLGFDVTGALVGASISTYLLERVRLISHGHGERNYHIFHEICAGASAAESKLLGLDRSFDYLRSDAVRRDGVDDALQYSKTKQAMATMGFTLQEIVSVLQLVSAVLHFGNLRFLAHGHGGSELHPACRDALHFSSSLLGISVDEIEANLTSRCIKAGSDLVTVGLSVDMAAQTRDVVAKTIYSRLFDWLVERINDATRTTAAATFIGVVDIFGFELFATNSLEQLCINFANEKLQQLFARNVFELEQQEYVAEGIEWELMEYPNNDACVSLFEARPLGLFSLLDEQCVIPKGNDTQLAATCYTKLHAKSPAFSSSHVQRARAQFTVQHYAGPVVYSTAGFCDKNKDNVHPEALAFMSLSSHMVLHVAPPATSKGKPSSTSCTQKFQTQLKVLLSELDATNLHFIRCLKPNDQGEPQIMDDTRMLDQLRCSGLLEVTQLTRLRHPVRMSHTLFLDLFRGLFRETVVSTATSADRVTRMLQAWGVPRPVVGKTKVFFDHALLTHLHKARDLRVHVATRIVRRSVVAHLVRRRRQRDLGRRVATRTLRRAMVAVLTHRRDVRAFRLAQAQRCIARSWRMYCAHRMWHACVTLQMWMRRTWMRIAIAKRALVLRREVEAANVKELLSSVRSSDYLREFAHTRSLYGKSGAPLPQSKQQPPTHPRKTVEKIEHPKFVPWDVRDTSSTSSSSIADDEYEIVWDCGMLGIHFGTDSPHVVVQRIHPTLSTCIDIFDVAVGDRLVAVNQASVQLSPTTSYNAVMRQIALAPKPVTLCLKRARPSPRMHVVKLQSDEYEVLWSSKTHASLGLEFSWDPTNLVPVVTRVDATGSSAGIPGRTSVCKGDWLTHVQDEPLRNKPNSWSNKLHGGGHTSLLRFQRAGTNARMNADVLANGGRLSEVESLCGMPEVDRWSWDPKHDESLFHLLFMEEDVSLGIVLRQPAYRFYLEVSDVKPEGAVHRQRHLPRRRVLPGDQLVCVNHQNIRVIGHASALAQLKYGPKPVLLTFRRSLHPCGVNGASQSV</sequence>
<dbReference type="Gene3D" id="1.20.120.720">
    <property type="entry name" value="Myosin VI head, motor domain, U50 subdomain"/>
    <property type="match status" value="1"/>
</dbReference>
<dbReference type="Gene3D" id="1.20.5.4820">
    <property type="match status" value="1"/>
</dbReference>
<evidence type="ECO:0000313" key="10">
    <source>
        <dbReference type="EMBL" id="KAF0686961.1"/>
    </source>
</evidence>
<keyword evidence="3 6" id="KW-0518">Myosin</keyword>
<dbReference type="Gene3D" id="3.40.850.10">
    <property type="entry name" value="Kinesin motor domain"/>
    <property type="match status" value="1"/>
</dbReference>
<evidence type="ECO:0000313" key="12">
    <source>
        <dbReference type="Proteomes" id="UP000332933"/>
    </source>
</evidence>
<dbReference type="PANTHER" id="PTHR13140">
    <property type="entry name" value="MYOSIN"/>
    <property type="match status" value="1"/>
</dbReference>
<evidence type="ECO:0000256" key="7">
    <source>
        <dbReference type="SAM" id="MobiDB-lite"/>
    </source>
</evidence>
<dbReference type="GO" id="GO:0016459">
    <property type="term" value="C:myosin complex"/>
    <property type="evidence" value="ECO:0007669"/>
    <property type="project" value="UniProtKB-KW"/>
</dbReference>
<keyword evidence="2 6" id="KW-0067">ATP-binding</keyword>
<keyword evidence="12" id="KW-1185">Reference proteome</keyword>
<dbReference type="Gene3D" id="1.10.10.820">
    <property type="match status" value="1"/>
</dbReference>
<feature type="domain" description="Myosin motor" evidence="9">
    <location>
        <begin position="65"/>
        <end position="738"/>
    </location>
</feature>
<dbReference type="OrthoDB" id="6108017at2759"/>
<feature type="region of interest" description="Disordered" evidence="7">
    <location>
        <begin position="871"/>
        <end position="894"/>
    </location>
</feature>
<reference evidence="10" key="2">
    <citation type="submission" date="2019-06" db="EMBL/GenBank/DDBJ databases">
        <title>Genomics analysis of Aphanomyces spp. identifies a new class of oomycete effector associated with host adaptation.</title>
        <authorList>
            <person name="Gaulin E."/>
        </authorList>
    </citation>
    <scope>NUCLEOTIDE SEQUENCE</scope>
    <source>
        <strain evidence="10">CBS 578.67</strain>
    </source>
</reference>
<evidence type="ECO:0000256" key="1">
    <source>
        <dbReference type="ARBA" id="ARBA00022741"/>
    </source>
</evidence>
<dbReference type="SUPFAM" id="SSF50156">
    <property type="entry name" value="PDZ domain-like"/>
    <property type="match status" value="1"/>
</dbReference>
<reference evidence="11 12" key="1">
    <citation type="submission" date="2019-03" db="EMBL/GenBank/DDBJ databases">
        <authorList>
            <person name="Gaulin E."/>
            <person name="Dumas B."/>
        </authorList>
    </citation>
    <scope>NUCLEOTIDE SEQUENCE [LARGE SCALE GENOMIC DNA]</scope>
    <source>
        <strain evidence="11">CBS 568.67</strain>
    </source>
</reference>
<dbReference type="PRINTS" id="PR00193">
    <property type="entry name" value="MYOSINHEAVY"/>
</dbReference>
<gene>
    <name evidence="11" type="primary">Aste57867_21253</name>
    <name evidence="10" type="ORF">As57867_021184</name>
    <name evidence="11" type="ORF">ASTE57867_21253</name>
</gene>
<dbReference type="GO" id="GO:0007015">
    <property type="term" value="P:actin filament organization"/>
    <property type="evidence" value="ECO:0007669"/>
    <property type="project" value="TreeGrafter"/>
</dbReference>
<evidence type="ECO:0000256" key="5">
    <source>
        <dbReference type="ARBA" id="ARBA00023203"/>
    </source>
</evidence>
<dbReference type="Gene3D" id="1.20.58.530">
    <property type="match status" value="1"/>
</dbReference>
<dbReference type="Proteomes" id="UP000332933">
    <property type="component" value="Unassembled WGS sequence"/>
</dbReference>
<evidence type="ECO:0000256" key="6">
    <source>
        <dbReference type="PROSITE-ProRule" id="PRU00782"/>
    </source>
</evidence>
<protein>
    <submittedName>
        <fullName evidence="11">Aste57867_21253 protein</fullName>
    </submittedName>
</protein>
<dbReference type="GO" id="GO:0000146">
    <property type="term" value="F:microfilament motor activity"/>
    <property type="evidence" value="ECO:0007669"/>
    <property type="project" value="TreeGrafter"/>
</dbReference>
<dbReference type="InterPro" id="IPR001609">
    <property type="entry name" value="Myosin_head_motor_dom-like"/>
</dbReference>
<keyword evidence="4 6" id="KW-0505">Motor protein</keyword>
<evidence type="ECO:0000259" key="9">
    <source>
        <dbReference type="PROSITE" id="PS51456"/>
    </source>
</evidence>
<feature type="region of interest" description="Actin-binding" evidence="6">
    <location>
        <begin position="619"/>
        <end position="641"/>
    </location>
</feature>
<feature type="domain" description="PDZ" evidence="8">
    <location>
        <begin position="1145"/>
        <end position="1233"/>
    </location>
</feature>
<dbReference type="PROSITE" id="PS50106">
    <property type="entry name" value="PDZ"/>
    <property type="match status" value="1"/>
</dbReference>
<name>A0A485LH02_9STRA</name>
<evidence type="ECO:0000259" key="8">
    <source>
        <dbReference type="PROSITE" id="PS50106"/>
    </source>
</evidence>
<dbReference type="SMART" id="SM00242">
    <property type="entry name" value="MYSc"/>
    <property type="match status" value="1"/>
</dbReference>
<dbReference type="SMART" id="SM00228">
    <property type="entry name" value="PDZ"/>
    <property type="match status" value="2"/>
</dbReference>
<dbReference type="GO" id="GO:0005737">
    <property type="term" value="C:cytoplasm"/>
    <property type="evidence" value="ECO:0007669"/>
    <property type="project" value="TreeGrafter"/>
</dbReference>
<dbReference type="GO" id="GO:0005524">
    <property type="term" value="F:ATP binding"/>
    <property type="evidence" value="ECO:0007669"/>
    <property type="project" value="UniProtKB-UniRule"/>
</dbReference>
<evidence type="ECO:0000256" key="3">
    <source>
        <dbReference type="ARBA" id="ARBA00023123"/>
    </source>
</evidence>
<dbReference type="SUPFAM" id="SSF52540">
    <property type="entry name" value="P-loop containing nucleoside triphosphate hydrolases"/>
    <property type="match status" value="1"/>
</dbReference>
<dbReference type="EMBL" id="VJMH01006965">
    <property type="protein sequence ID" value="KAF0686961.1"/>
    <property type="molecule type" value="Genomic_DNA"/>
</dbReference>
<evidence type="ECO:0000256" key="4">
    <source>
        <dbReference type="ARBA" id="ARBA00023175"/>
    </source>
</evidence>
<dbReference type="InterPro" id="IPR001478">
    <property type="entry name" value="PDZ"/>
</dbReference>
<dbReference type="GO" id="GO:0016020">
    <property type="term" value="C:membrane"/>
    <property type="evidence" value="ECO:0007669"/>
    <property type="project" value="TreeGrafter"/>
</dbReference>
<dbReference type="AlphaFoldDB" id="A0A485LH02"/>
<dbReference type="CDD" id="cd00136">
    <property type="entry name" value="PDZ_canonical"/>
    <property type="match status" value="1"/>
</dbReference>
<dbReference type="EMBL" id="CAADRA010006991">
    <property type="protein sequence ID" value="VFT97925.1"/>
    <property type="molecule type" value="Genomic_DNA"/>
</dbReference>
<proteinExistence type="inferred from homology"/>
<organism evidence="11 12">
    <name type="scientific">Aphanomyces stellatus</name>
    <dbReference type="NCBI Taxonomy" id="120398"/>
    <lineage>
        <taxon>Eukaryota</taxon>
        <taxon>Sar</taxon>
        <taxon>Stramenopiles</taxon>
        <taxon>Oomycota</taxon>
        <taxon>Saprolegniomycetes</taxon>
        <taxon>Saprolegniales</taxon>
        <taxon>Verrucalvaceae</taxon>
        <taxon>Aphanomyces</taxon>
    </lineage>
</organism>